<reference evidence="1 2" key="1">
    <citation type="submission" date="2011-12" db="EMBL/GenBank/DDBJ databases">
        <title>Whole genome shotgun sequence of Gordonia effusa NBRC 100432.</title>
        <authorList>
            <person name="Yoshida I."/>
            <person name="Takarada H."/>
            <person name="Hosoyama A."/>
            <person name="Tsuchikane K."/>
            <person name="Katsumata H."/>
            <person name="Yamazaki S."/>
            <person name="Fujita N."/>
        </authorList>
    </citation>
    <scope>NUCLEOTIDE SEQUENCE [LARGE SCALE GENOMIC DNA]</scope>
    <source>
        <strain evidence="1 2">NBRC 100432</strain>
    </source>
</reference>
<dbReference type="RefSeq" id="WP_007317446.1">
    <property type="nucleotide sequence ID" value="NZ_BAEH01000046.1"/>
</dbReference>
<protein>
    <submittedName>
        <fullName evidence="1">Uncharacterized protein</fullName>
    </submittedName>
</protein>
<evidence type="ECO:0000313" key="2">
    <source>
        <dbReference type="Proteomes" id="UP000035034"/>
    </source>
</evidence>
<gene>
    <name evidence="1" type="ORF">GOEFS_046_00650</name>
</gene>
<dbReference type="AlphaFoldDB" id="H0QZ58"/>
<organism evidence="1 2">
    <name type="scientific">Gordonia effusa NBRC 100432</name>
    <dbReference type="NCBI Taxonomy" id="1077974"/>
    <lineage>
        <taxon>Bacteria</taxon>
        <taxon>Bacillati</taxon>
        <taxon>Actinomycetota</taxon>
        <taxon>Actinomycetes</taxon>
        <taxon>Mycobacteriales</taxon>
        <taxon>Gordoniaceae</taxon>
        <taxon>Gordonia</taxon>
    </lineage>
</organism>
<sequence length="93" mass="10058">MATVKRTPKDVLAAIDAARSVHDCDSRGWARVITEAFERFGGVESLIHALASELIAEMAARHSGDAFEVRRELLARRDLADVEVQAVATGVIA</sequence>
<dbReference type="EMBL" id="BAEH01000046">
    <property type="protein sequence ID" value="GAB18109.1"/>
    <property type="molecule type" value="Genomic_DNA"/>
</dbReference>
<keyword evidence="2" id="KW-1185">Reference proteome</keyword>
<name>H0QZ58_9ACTN</name>
<comment type="caution">
    <text evidence="1">The sequence shown here is derived from an EMBL/GenBank/DDBJ whole genome shotgun (WGS) entry which is preliminary data.</text>
</comment>
<dbReference type="STRING" id="1077974.GOEFS_046_00650"/>
<dbReference type="Proteomes" id="UP000035034">
    <property type="component" value="Unassembled WGS sequence"/>
</dbReference>
<accession>H0QZ58</accession>
<evidence type="ECO:0000313" key="1">
    <source>
        <dbReference type="EMBL" id="GAB18109.1"/>
    </source>
</evidence>
<proteinExistence type="predicted"/>